<dbReference type="AlphaFoldDB" id="A0A9X5I455"/>
<sequence length="73" mass="8609">MAWRSTQFSGFVFNRPYQSQNSKLLALMALALCWAIAHWRMVIFSSSSQAEEIWTTASEYFSLWLRSSSFHFY</sequence>
<keyword evidence="2" id="KW-1185">Reference proteome</keyword>
<name>A0A9X5I455_9CYAN</name>
<organism evidence="1 2">
    <name type="scientific">Scytonema millei VB511283</name>
    <dbReference type="NCBI Taxonomy" id="1245923"/>
    <lineage>
        <taxon>Bacteria</taxon>
        <taxon>Bacillati</taxon>
        <taxon>Cyanobacteriota</taxon>
        <taxon>Cyanophyceae</taxon>
        <taxon>Nostocales</taxon>
        <taxon>Scytonemataceae</taxon>
        <taxon>Scytonema</taxon>
    </lineage>
</organism>
<gene>
    <name evidence="1" type="ORF">QH73_0006060</name>
</gene>
<evidence type="ECO:0000313" key="1">
    <source>
        <dbReference type="EMBL" id="NHC34229.1"/>
    </source>
</evidence>
<comment type="caution">
    <text evidence="1">The sequence shown here is derived from an EMBL/GenBank/DDBJ whole genome shotgun (WGS) entry which is preliminary data.</text>
</comment>
<protein>
    <submittedName>
        <fullName evidence="1">Uncharacterized protein</fullName>
    </submittedName>
</protein>
<accession>A0A9X5I455</accession>
<reference evidence="1 2" key="1">
    <citation type="journal article" date="2015" name="Genome Announc.">
        <title>Draft Genome Sequence of the Terrestrial Cyanobacterium Scytonema millei VB511283, Isolated from Eastern India.</title>
        <authorList>
            <person name="Sen D."/>
            <person name="Chandrababunaidu M.M."/>
            <person name="Singh D."/>
            <person name="Sanghi N."/>
            <person name="Ghorai A."/>
            <person name="Mishra G.P."/>
            <person name="Madduluri M."/>
            <person name="Adhikary S.P."/>
            <person name="Tripathy S."/>
        </authorList>
    </citation>
    <scope>NUCLEOTIDE SEQUENCE [LARGE SCALE GENOMIC DNA]</scope>
    <source>
        <strain evidence="1 2">VB511283</strain>
    </source>
</reference>
<evidence type="ECO:0000313" key="2">
    <source>
        <dbReference type="Proteomes" id="UP000031532"/>
    </source>
</evidence>
<dbReference type="EMBL" id="JTJC03000001">
    <property type="protein sequence ID" value="NHC34229.1"/>
    <property type="molecule type" value="Genomic_DNA"/>
</dbReference>
<proteinExistence type="predicted"/>
<dbReference type="Proteomes" id="UP000031532">
    <property type="component" value="Unassembled WGS sequence"/>
</dbReference>